<dbReference type="AlphaFoldDB" id="A0A7X6RK76"/>
<keyword evidence="5" id="KW-1185">Reference proteome</keyword>
<reference evidence="4 5" key="1">
    <citation type="submission" date="2020-04" db="EMBL/GenBank/DDBJ databases">
        <title>MicrobeNet Type strains.</title>
        <authorList>
            <person name="Nicholson A.C."/>
        </authorList>
    </citation>
    <scope>NUCLEOTIDE SEQUENCE [LARGE SCALE GENOMIC DNA]</scope>
    <source>
        <strain evidence="4 5">DSM 44445</strain>
    </source>
</reference>
<dbReference type="GO" id="GO:0016747">
    <property type="term" value="F:acyltransferase activity, transferring groups other than amino-acyl groups"/>
    <property type="evidence" value="ECO:0007669"/>
    <property type="project" value="InterPro"/>
</dbReference>
<proteinExistence type="predicted"/>
<dbReference type="CDD" id="cd04301">
    <property type="entry name" value="NAT_SF"/>
    <property type="match status" value="1"/>
</dbReference>
<dbReference type="RefSeq" id="WP_040720376.1">
    <property type="nucleotide sequence ID" value="NZ_CAWPHS010000022.1"/>
</dbReference>
<accession>A0A7X6RK76</accession>
<evidence type="ECO:0000313" key="5">
    <source>
        <dbReference type="Proteomes" id="UP000523447"/>
    </source>
</evidence>
<dbReference type="SUPFAM" id="SSF55729">
    <property type="entry name" value="Acyl-CoA N-acyltransferases (Nat)"/>
    <property type="match status" value="1"/>
</dbReference>
<sequence>MSHRLATATPADEPLLWAMLFEAAHAAEQNMTTPDELRALPELARYVEGWGRNGDLGIVGGPDGGAGAAWLRLFPADNPGYGYLDDAVPELAIGVAPRLRGTGLGTALLRRLLTEARERYDAVSLSVRQSNPALRLYERLGFDIVAGSQVVNRVGTTSLTMVYRFR</sequence>
<evidence type="ECO:0000256" key="1">
    <source>
        <dbReference type="ARBA" id="ARBA00022679"/>
    </source>
</evidence>
<organism evidence="4 5">
    <name type="scientific">Nocardia veterana</name>
    <dbReference type="NCBI Taxonomy" id="132249"/>
    <lineage>
        <taxon>Bacteria</taxon>
        <taxon>Bacillati</taxon>
        <taxon>Actinomycetota</taxon>
        <taxon>Actinomycetes</taxon>
        <taxon>Mycobacteriales</taxon>
        <taxon>Nocardiaceae</taxon>
        <taxon>Nocardia</taxon>
    </lineage>
</organism>
<dbReference type="PANTHER" id="PTHR43877:SF1">
    <property type="entry name" value="ACETYLTRANSFERASE"/>
    <property type="match status" value="1"/>
</dbReference>
<protein>
    <submittedName>
        <fullName evidence="4">GNAT family N-acetyltransferase</fullName>
    </submittedName>
</protein>
<keyword evidence="2" id="KW-0012">Acyltransferase</keyword>
<evidence type="ECO:0000256" key="2">
    <source>
        <dbReference type="ARBA" id="ARBA00023315"/>
    </source>
</evidence>
<dbReference type="PROSITE" id="PS51186">
    <property type="entry name" value="GNAT"/>
    <property type="match status" value="1"/>
</dbReference>
<dbReference type="Proteomes" id="UP000523447">
    <property type="component" value="Unassembled WGS sequence"/>
</dbReference>
<dbReference type="InterPro" id="IPR016181">
    <property type="entry name" value="Acyl_CoA_acyltransferase"/>
</dbReference>
<keyword evidence="1 4" id="KW-0808">Transferase</keyword>
<comment type="caution">
    <text evidence="4">The sequence shown here is derived from an EMBL/GenBank/DDBJ whole genome shotgun (WGS) entry which is preliminary data.</text>
</comment>
<dbReference type="InterPro" id="IPR050832">
    <property type="entry name" value="Bact_Acetyltransf"/>
</dbReference>
<evidence type="ECO:0000313" key="4">
    <source>
        <dbReference type="EMBL" id="NKY88463.1"/>
    </source>
</evidence>
<dbReference type="Gene3D" id="3.40.630.30">
    <property type="match status" value="1"/>
</dbReference>
<dbReference type="Pfam" id="PF00583">
    <property type="entry name" value="Acetyltransf_1"/>
    <property type="match status" value="1"/>
</dbReference>
<dbReference type="PANTHER" id="PTHR43877">
    <property type="entry name" value="AMINOALKYLPHOSPHONATE N-ACETYLTRANSFERASE-RELATED-RELATED"/>
    <property type="match status" value="1"/>
</dbReference>
<gene>
    <name evidence="4" type="ORF">HGA07_22935</name>
</gene>
<dbReference type="InterPro" id="IPR000182">
    <property type="entry name" value="GNAT_dom"/>
</dbReference>
<dbReference type="EMBL" id="JAAXPE010000029">
    <property type="protein sequence ID" value="NKY88463.1"/>
    <property type="molecule type" value="Genomic_DNA"/>
</dbReference>
<name>A0A7X6RK76_9NOCA</name>
<evidence type="ECO:0000259" key="3">
    <source>
        <dbReference type="PROSITE" id="PS51186"/>
    </source>
</evidence>
<feature type="domain" description="N-acetyltransferase" evidence="3">
    <location>
        <begin position="3"/>
        <end position="166"/>
    </location>
</feature>